<dbReference type="EMBL" id="HBEC01001944">
    <property type="protein sequence ID" value="CAD8280890.1"/>
    <property type="molecule type" value="Transcribed_RNA"/>
</dbReference>
<dbReference type="SUPFAM" id="SSF52058">
    <property type="entry name" value="L domain-like"/>
    <property type="match status" value="1"/>
</dbReference>
<proteinExistence type="predicted"/>
<gene>
    <name evidence="3" type="ORF">CEUR00632_LOCUS925</name>
</gene>
<dbReference type="Gene3D" id="3.80.10.10">
    <property type="entry name" value="Ribonuclease Inhibitor"/>
    <property type="match status" value="1"/>
</dbReference>
<protein>
    <recommendedName>
        <fullName evidence="4">U2A'/phosphoprotein 32 family A C-terminal domain-containing protein</fullName>
    </recommendedName>
</protein>
<feature type="region of interest" description="Disordered" evidence="2">
    <location>
        <begin position="223"/>
        <end position="280"/>
    </location>
</feature>
<dbReference type="SMART" id="SM00365">
    <property type="entry name" value="LRR_SD22"/>
    <property type="match status" value="3"/>
</dbReference>
<dbReference type="PANTHER" id="PTHR46759">
    <property type="entry name" value="LEUCINE-RICH REPEAT-CONTAINING PROTEIN 72"/>
    <property type="match status" value="1"/>
</dbReference>
<evidence type="ECO:0000256" key="2">
    <source>
        <dbReference type="SAM" id="MobiDB-lite"/>
    </source>
</evidence>
<feature type="compositionally biased region" description="Basic and acidic residues" evidence="2">
    <location>
        <begin position="223"/>
        <end position="233"/>
    </location>
</feature>
<sequence>MVVVSEPRKCLAGEGRNAKYVKDCTELYLGNKGIEKIRGFDDFVNLESLCLNGNKLKKINNLDQNFRIKVLNAQDNQICTLKGSLSCFSNLEQLDLSGNQLRDLAKLLPVLQRFQFLTHLNLKDNPCCEEPDYRMLVVHGMPGLRVLDQHVITPAERMKSEVAIGGSVSALTIAFGKRAPVRDGTWDAKVPERSLLEQELVKEAATCRQTRVLREQNRELEQFSHNPHPDIPKGKTLPPNAGTMRNTAREAADGNAAMGRTDAGPTATLRERPGDLSSSSYGYMHRGDMFVLSSTSVRPTELLSSGCSLTKPIPGSIHLEQRKYEAFVQRKAQGGLGQWNVGQTTLRL</sequence>
<dbReference type="GO" id="GO:0005930">
    <property type="term" value="C:axoneme"/>
    <property type="evidence" value="ECO:0007669"/>
    <property type="project" value="UniProtKB-SubCell"/>
</dbReference>
<comment type="subcellular location">
    <subcellularLocation>
        <location evidence="1">Cytoplasm</location>
        <location evidence="1">Cytoskeleton</location>
        <location evidence="1">Cilium axoneme</location>
    </subcellularLocation>
</comment>
<evidence type="ECO:0008006" key="4">
    <source>
        <dbReference type="Google" id="ProtNLM"/>
    </source>
</evidence>
<dbReference type="InterPro" id="IPR001611">
    <property type="entry name" value="Leu-rich_rpt"/>
</dbReference>
<dbReference type="PANTHER" id="PTHR46759:SF1">
    <property type="entry name" value="LEUCINE-RICH REPEAT-CONTAINING PROTEIN 72"/>
    <property type="match status" value="1"/>
</dbReference>
<dbReference type="Pfam" id="PF14580">
    <property type="entry name" value="LRR_9"/>
    <property type="match status" value="1"/>
</dbReference>
<dbReference type="PROSITE" id="PS51450">
    <property type="entry name" value="LRR"/>
    <property type="match status" value="2"/>
</dbReference>
<accession>A0A7R9YRA7</accession>
<organism evidence="3">
    <name type="scientific">Chlamydomonas euryale</name>
    <dbReference type="NCBI Taxonomy" id="1486919"/>
    <lineage>
        <taxon>Eukaryota</taxon>
        <taxon>Viridiplantae</taxon>
        <taxon>Chlorophyta</taxon>
        <taxon>core chlorophytes</taxon>
        <taxon>Chlorophyceae</taxon>
        <taxon>CS clade</taxon>
        <taxon>Chlamydomonadales</taxon>
        <taxon>Chlamydomonadaceae</taxon>
        <taxon>Chlamydomonas</taxon>
    </lineage>
</organism>
<evidence type="ECO:0000256" key="1">
    <source>
        <dbReference type="ARBA" id="ARBA00004430"/>
    </source>
</evidence>
<name>A0A7R9YRA7_9CHLO</name>
<evidence type="ECO:0000313" key="3">
    <source>
        <dbReference type="EMBL" id="CAD8280890.1"/>
    </source>
</evidence>
<dbReference type="InterPro" id="IPR032675">
    <property type="entry name" value="LRR_dom_sf"/>
</dbReference>
<dbReference type="InterPro" id="IPR042655">
    <property type="entry name" value="LRC72"/>
</dbReference>
<dbReference type="AlphaFoldDB" id="A0A7R9YRA7"/>
<reference evidence="3" key="1">
    <citation type="submission" date="2021-01" db="EMBL/GenBank/DDBJ databases">
        <authorList>
            <person name="Corre E."/>
            <person name="Pelletier E."/>
            <person name="Niang G."/>
            <person name="Scheremetjew M."/>
            <person name="Finn R."/>
            <person name="Kale V."/>
            <person name="Holt S."/>
            <person name="Cochrane G."/>
            <person name="Meng A."/>
            <person name="Brown T."/>
            <person name="Cohen L."/>
        </authorList>
    </citation>
    <scope>NUCLEOTIDE SEQUENCE</scope>
    <source>
        <strain evidence="3">CCMP219</strain>
    </source>
</reference>